<dbReference type="InterPro" id="IPR012909">
    <property type="entry name" value="PHA_DNA-bd_N"/>
</dbReference>
<dbReference type="PANTHER" id="PTHR38664">
    <property type="entry name" value="SLR0058 PROTEIN"/>
    <property type="match status" value="1"/>
</dbReference>
<dbReference type="InterPro" id="IPR008769">
    <property type="entry name" value="PhaF_PhaI"/>
</dbReference>
<name>A0A1M6BTF1_9BACT</name>
<evidence type="ECO:0000313" key="3">
    <source>
        <dbReference type="EMBL" id="SHI52045.1"/>
    </source>
</evidence>
<dbReference type="Proteomes" id="UP000183994">
    <property type="component" value="Unassembled WGS sequence"/>
</dbReference>
<evidence type="ECO:0000256" key="1">
    <source>
        <dbReference type="SAM" id="MobiDB-lite"/>
    </source>
</evidence>
<dbReference type="PANTHER" id="PTHR38664:SF1">
    <property type="entry name" value="SLR0058 PROTEIN"/>
    <property type="match status" value="1"/>
</dbReference>
<proteinExistence type="predicted"/>
<evidence type="ECO:0000259" key="2">
    <source>
        <dbReference type="Pfam" id="PF07879"/>
    </source>
</evidence>
<feature type="compositionally biased region" description="Basic and acidic residues" evidence="1">
    <location>
        <begin position="173"/>
        <end position="188"/>
    </location>
</feature>
<keyword evidence="4" id="KW-1185">Reference proteome</keyword>
<dbReference type="AlphaFoldDB" id="A0A1M6BTF1"/>
<sequence length="195" mass="21774">MRRIKKYSNRKLYDTEDKQYISLARVSELVRAGEEVFIQDSKTGEDLTAATMSQLLARDKGVPSGVLMQLLQKGQGTLLSARKFVSLWQGAMSMAEGELDKVVSRMVKNNELSESEGSRFKSEVMGYASNLKGWISEKIDQRVNEVLGMMNLVSAEQVEELEKQVTALTKQVEELQKEGAPGEKEKAPAKKKARA</sequence>
<dbReference type="EMBL" id="FQZU01000001">
    <property type="protein sequence ID" value="SHI52045.1"/>
    <property type="molecule type" value="Genomic_DNA"/>
</dbReference>
<feature type="region of interest" description="Disordered" evidence="1">
    <location>
        <begin position="173"/>
        <end position="195"/>
    </location>
</feature>
<dbReference type="Pfam" id="PF07879">
    <property type="entry name" value="PHB_acc_N"/>
    <property type="match status" value="1"/>
</dbReference>
<dbReference type="STRING" id="1121393.SAMN02745216_00067"/>
<feature type="domain" description="PHA accumulation regulator DNA-binding N-terminal" evidence="2">
    <location>
        <begin position="4"/>
        <end position="58"/>
    </location>
</feature>
<protein>
    <submittedName>
        <fullName evidence="3">Polyhydroxyalkanoate synthesis repressor PhaR</fullName>
    </submittedName>
</protein>
<accession>A0A1M6BTF1</accession>
<evidence type="ECO:0000313" key="4">
    <source>
        <dbReference type="Proteomes" id="UP000183994"/>
    </source>
</evidence>
<gene>
    <name evidence="3" type="ORF">SAMN02745216_00067</name>
</gene>
<organism evidence="3 4">
    <name type="scientific">Desulfatibacillum alkenivorans DSM 16219</name>
    <dbReference type="NCBI Taxonomy" id="1121393"/>
    <lineage>
        <taxon>Bacteria</taxon>
        <taxon>Pseudomonadati</taxon>
        <taxon>Thermodesulfobacteriota</taxon>
        <taxon>Desulfobacteria</taxon>
        <taxon>Desulfobacterales</taxon>
        <taxon>Desulfatibacillaceae</taxon>
        <taxon>Desulfatibacillum</taxon>
    </lineage>
</organism>
<reference evidence="4" key="1">
    <citation type="submission" date="2016-11" db="EMBL/GenBank/DDBJ databases">
        <authorList>
            <person name="Varghese N."/>
            <person name="Submissions S."/>
        </authorList>
    </citation>
    <scope>NUCLEOTIDE SEQUENCE [LARGE SCALE GENOMIC DNA]</scope>
    <source>
        <strain evidence="4">DSM 16219</strain>
    </source>
</reference>
<dbReference type="RefSeq" id="WP_170868221.1">
    <property type="nucleotide sequence ID" value="NZ_FQZU01000001.1"/>
</dbReference>